<keyword evidence="3" id="KW-1185">Reference proteome</keyword>
<dbReference type="Proteomes" id="UP000009168">
    <property type="component" value="Unassembled WGS sequence"/>
</dbReference>
<keyword evidence="1" id="KW-0472">Membrane</keyword>
<evidence type="ECO:0000313" key="3">
    <source>
        <dbReference type="Proteomes" id="UP000009168"/>
    </source>
</evidence>
<protein>
    <submittedName>
        <fullName evidence="2">Transmembrane protein, putative</fullName>
    </submittedName>
</protein>
<feature type="transmembrane region" description="Helical" evidence="1">
    <location>
        <begin position="53"/>
        <end position="71"/>
    </location>
</feature>
<gene>
    <name evidence="2" type="ORF">TTHERM_00068130</name>
</gene>
<keyword evidence="1 2" id="KW-0812">Transmembrane</keyword>
<dbReference type="InParanoid" id="I7MDF8"/>
<sequence length="104" mass="12070">MRNISVFVTLTFEGLFSDLLLLQLLSYLLNFANKQTSKQARQQSNQQTNKHLLIYRFVTISLVFNSASNLLEIQNFKNISFKLSIETYQGLILFNCKLKDNCDI</sequence>
<proteinExistence type="predicted"/>
<dbReference type="RefSeq" id="XP_001007750.1">
    <property type="nucleotide sequence ID" value="XM_001007750.1"/>
</dbReference>
<reference evidence="3" key="1">
    <citation type="journal article" date="2006" name="PLoS Biol.">
        <title>Macronuclear genome sequence of the ciliate Tetrahymena thermophila, a model eukaryote.</title>
        <authorList>
            <person name="Eisen J.A."/>
            <person name="Coyne R.S."/>
            <person name="Wu M."/>
            <person name="Wu D."/>
            <person name="Thiagarajan M."/>
            <person name="Wortman J.R."/>
            <person name="Badger J.H."/>
            <person name="Ren Q."/>
            <person name="Amedeo P."/>
            <person name="Jones K.M."/>
            <person name="Tallon L.J."/>
            <person name="Delcher A.L."/>
            <person name="Salzberg S.L."/>
            <person name="Silva J.C."/>
            <person name="Haas B.J."/>
            <person name="Majoros W.H."/>
            <person name="Farzad M."/>
            <person name="Carlton J.M."/>
            <person name="Smith R.K. Jr."/>
            <person name="Garg J."/>
            <person name="Pearlman R.E."/>
            <person name="Karrer K.M."/>
            <person name="Sun L."/>
            <person name="Manning G."/>
            <person name="Elde N.C."/>
            <person name="Turkewitz A.P."/>
            <person name="Asai D.J."/>
            <person name="Wilkes D.E."/>
            <person name="Wang Y."/>
            <person name="Cai H."/>
            <person name="Collins K."/>
            <person name="Stewart B.A."/>
            <person name="Lee S.R."/>
            <person name="Wilamowska K."/>
            <person name="Weinberg Z."/>
            <person name="Ruzzo W.L."/>
            <person name="Wloga D."/>
            <person name="Gaertig J."/>
            <person name="Frankel J."/>
            <person name="Tsao C.-C."/>
            <person name="Gorovsky M.A."/>
            <person name="Keeling P.J."/>
            <person name="Waller R.F."/>
            <person name="Patron N.J."/>
            <person name="Cherry J.M."/>
            <person name="Stover N.A."/>
            <person name="Krieger C.J."/>
            <person name="del Toro C."/>
            <person name="Ryder H.F."/>
            <person name="Williamson S.C."/>
            <person name="Barbeau R.A."/>
            <person name="Hamilton E.P."/>
            <person name="Orias E."/>
        </authorList>
    </citation>
    <scope>NUCLEOTIDE SEQUENCE [LARGE SCALE GENOMIC DNA]</scope>
    <source>
        <strain evidence="3">SB210</strain>
    </source>
</reference>
<feature type="transmembrane region" description="Helical" evidence="1">
    <location>
        <begin position="6"/>
        <end position="32"/>
    </location>
</feature>
<dbReference type="GeneID" id="7829052"/>
<organism evidence="2 3">
    <name type="scientific">Tetrahymena thermophila (strain SB210)</name>
    <dbReference type="NCBI Taxonomy" id="312017"/>
    <lineage>
        <taxon>Eukaryota</taxon>
        <taxon>Sar</taxon>
        <taxon>Alveolata</taxon>
        <taxon>Ciliophora</taxon>
        <taxon>Intramacronucleata</taxon>
        <taxon>Oligohymenophorea</taxon>
        <taxon>Hymenostomatida</taxon>
        <taxon>Tetrahymenina</taxon>
        <taxon>Tetrahymenidae</taxon>
        <taxon>Tetrahymena</taxon>
    </lineage>
</organism>
<evidence type="ECO:0000313" key="2">
    <source>
        <dbReference type="EMBL" id="EAR87505.1"/>
    </source>
</evidence>
<name>I7MDF8_TETTS</name>
<evidence type="ECO:0000256" key="1">
    <source>
        <dbReference type="SAM" id="Phobius"/>
    </source>
</evidence>
<keyword evidence="1" id="KW-1133">Transmembrane helix</keyword>
<dbReference type="HOGENOM" id="CLU_2255594_0_0_1"/>
<accession>I7MDF8</accession>
<dbReference type="AlphaFoldDB" id="I7MDF8"/>
<dbReference type="KEGG" id="tet:TTHERM_00068130"/>
<dbReference type="EMBL" id="GG662853">
    <property type="protein sequence ID" value="EAR87505.1"/>
    <property type="molecule type" value="Genomic_DNA"/>
</dbReference>